<keyword evidence="3" id="KW-1185">Reference proteome</keyword>
<accession>A0A7W5FV80</accession>
<dbReference type="SMART" id="SM00260">
    <property type="entry name" value="CheW"/>
    <property type="match status" value="1"/>
</dbReference>
<dbReference type="PROSITE" id="PS50851">
    <property type="entry name" value="CHEW"/>
    <property type="match status" value="1"/>
</dbReference>
<organism evidence="2 3">
    <name type="scientific">Pseudoduganella violacea</name>
    <dbReference type="NCBI Taxonomy" id="1715466"/>
    <lineage>
        <taxon>Bacteria</taxon>
        <taxon>Pseudomonadati</taxon>
        <taxon>Pseudomonadota</taxon>
        <taxon>Betaproteobacteria</taxon>
        <taxon>Burkholderiales</taxon>
        <taxon>Oxalobacteraceae</taxon>
        <taxon>Telluria group</taxon>
        <taxon>Pseudoduganella</taxon>
    </lineage>
</organism>
<evidence type="ECO:0000259" key="1">
    <source>
        <dbReference type="PROSITE" id="PS50851"/>
    </source>
</evidence>
<evidence type="ECO:0000313" key="3">
    <source>
        <dbReference type="Proteomes" id="UP000541535"/>
    </source>
</evidence>
<dbReference type="InterPro" id="IPR036061">
    <property type="entry name" value="CheW-like_dom_sf"/>
</dbReference>
<dbReference type="AlphaFoldDB" id="A0A7W5FV80"/>
<dbReference type="EMBL" id="JACHXD010000010">
    <property type="protein sequence ID" value="MBB3120517.1"/>
    <property type="molecule type" value="Genomic_DNA"/>
</dbReference>
<evidence type="ECO:0000313" key="2">
    <source>
        <dbReference type="EMBL" id="MBB3120517.1"/>
    </source>
</evidence>
<dbReference type="GO" id="GO:0007165">
    <property type="term" value="P:signal transduction"/>
    <property type="evidence" value="ECO:0007669"/>
    <property type="project" value="InterPro"/>
</dbReference>
<dbReference type="GO" id="GO:0006935">
    <property type="term" value="P:chemotaxis"/>
    <property type="evidence" value="ECO:0007669"/>
    <property type="project" value="InterPro"/>
</dbReference>
<comment type="caution">
    <text evidence="2">The sequence shown here is derived from an EMBL/GenBank/DDBJ whole genome shotgun (WGS) entry which is preliminary data.</text>
</comment>
<feature type="domain" description="CheW-like" evidence="1">
    <location>
        <begin position="42"/>
        <end position="181"/>
    </location>
</feature>
<dbReference type="InterPro" id="IPR002545">
    <property type="entry name" value="CheW-lke_dom"/>
</dbReference>
<reference evidence="2 3" key="1">
    <citation type="submission" date="2020-08" db="EMBL/GenBank/DDBJ databases">
        <title>Genomic Encyclopedia of Type Strains, Phase III (KMG-III): the genomes of soil and plant-associated and newly described type strains.</title>
        <authorList>
            <person name="Whitman W."/>
        </authorList>
    </citation>
    <scope>NUCLEOTIDE SEQUENCE [LARGE SCALE GENOMIC DNA]</scope>
    <source>
        <strain evidence="2 3">CECT 8897</strain>
    </source>
</reference>
<dbReference type="RefSeq" id="WP_183442288.1">
    <property type="nucleotide sequence ID" value="NZ_JACHXD010000010.1"/>
</dbReference>
<gene>
    <name evidence="2" type="ORF">FHS03_003584</name>
</gene>
<sequence length="186" mass="20141">MASAHGHAAAAPDGAERRSRLRQYQVQLLERMQAAQGGAGNAGRELGVQAGALRGLLDLTQIGEIVHCQALTPVPLAQDWYLGLANIRGNLVGVVDLARYLGEAPCAPEADSRFITFAPALGYNCALLVARVLGLRRLDEMRPSDAAAADAQPWCAQRFEDKENQVWTRLDLGLLVREARFQQAGR</sequence>
<dbReference type="SUPFAM" id="SSF50341">
    <property type="entry name" value="CheW-like"/>
    <property type="match status" value="1"/>
</dbReference>
<dbReference type="Pfam" id="PF01584">
    <property type="entry name" value="CheW"/>
    <property type="match status" value="1"/>
</dbReference>
<dbReference type="Gene3D" id="2.40.50.180">
    <property type="entry name" value="CheA-289, Domain 4"/>
    <property type="match status" value="1"/>
</dbReference>
<proteinExistence type="predicted"/>
<protein>
    <submittedName>
        <fullName evidence="2">Twitching motility protein PilI</fullName>
    </submittedName>
</protein>
<name>A0A7W5FV80_9BURK</name>
<dbReference type="Proteomes" id="UP000541535">
    <property type="component" value="Unassembled WGS sequence"/>
</dbReference>